<name>A0A8B8A480_ACAPL</name>
<feature type="compositionally biased region" description="Polar residues" evidence="2">
    <location>
        <begin position="115"/>
        <end position="125"/>
    </location>
</feature>
<accession>A0A8B8A480</accession>
<dbReference type="GeneID" id="110990170"/>
<proteinExistence type="predicted"/>
<reference evidence="4" key="1">
    <citation type="submission" date="2025-08" db="UniProtKB">
        <authorList>
            <consortium name="RefSeq"/>
        </authorList>
    </citation>
    <scope>IDENTIFICATION</scope>
</reference>
<gene>
    <name evidence="4" type="primary">LOC110990170</name>
</gene>
<organism evidence="3 4">
    <name type="scientific">Acanthaster planci</name>
    <name type="common">Crown-of-thorns starfish</name>
    <dbReference type="NCBI Taxonomy" id="133434"/>
    <lineage>
        <taxon>Eukaryota</taxon>
        <taxon>Metazoa</taxon>
        <taxon>Echinodermata</taxon>
        <taxon>Eleutherozoa</taxon>
        <taxon>Asterozoa</taxon>
        <taxon>Asteroidea</taxon>
        <taxon>Valvatacea</taxon>
        <taxon>Valvatida</taxon>
        <taxon>Acanthasteridae</taxon>
        <taxon>Acanthaster</taxon>
    </lineage>
</organism>
<feature type="compositionally biased region" description="Basic and acidic residues" evidence="2">
    <location>
        <begin position="129"/>
        <end position="150"/>
    </location>
</feature>
<protein>
    <submittedName>
        <fullName evidence="4">Uncharacterized protein LOC110990170</fullName>
    </submittedName>
</protein>
<feature type="region of interest" description="Disordered" evidence="2">
    <location>
        <begin position="187"/>
        <end position="225"/>
    </location>
</feature>
<evidence type="ECO:0000256" key="2">
    <source>
        <dbReference type="SAM" id="MobiDB-lite"/>
    </source>
</evidence>
<dbReference type="Proteomes" id="UP000694845">
    <property type="component" value="Unplaced"/>
</dbReference>
<sequence>MVSAKVHKELLRMAEERANRAEMKAMALERELRFLMEEQSLAGASSGDPPKIPPRRKEVKYPASSVGIRTSPKYFQKHSTLYSRGNLGAKRGQPAVSGGRTAGGGGTSTASNNRPTKPQTRTWSLSRLRKVEASKTTKEAKKENGKEGKNSGKVSFLQRVQSRVTSAQTKSEVQKSLFDRMQSRFFAKSSPKSSAAPASSSCDLPDLSSLEEESSKSEYEVPMDPVQRFAGTPLIDMVDLICIPKTLHDQAQLDETPSV</sequence>
<feature type="compositionally biased region" description="Low complexity" evidence="2">
    <location>
        <begin position="187"/>
        <end position="208"/>
    </location>
</feature>
<keyword evidence="1" id="KW-0175">Coiled coil</keyword>
<keyword evidence="3" id="KW-1185">Reference proteome</keyword>
<dbReference type="RefSeq" id="XP_022110726.1">
    <property type="nucleotide sequence ID" value="XM_022255034.1"/>
</dbReference>
<feature type="compositionally biased region" description="Polar residues" evidence="2">
    <location>
        <begin position="158"/>
        <end position="171"/>
    </location>
</feature>
<evidence type="ECO:0000313" key="3">
    <source>
        <dbReference type="Proteomes" id="UP000694845"/>
    </source>
</evidence>
<evidence type="ECO:0000313" key="4">
    <source>
        <dbReference type="RefSeq" id="XP_022110726.1"/>
    </source>
</evidence>
<dbReference type="AlphaFoldDB" id="A0A8B8A480"/>
<feature type="region of interest" description="Disordered" evidence="2">
    <location>
        <begin position="39"/>
        <end position="174"/>
    </location>
</feature>
<evidence type="ECO:0000256" key="1">
    <source>
        <dbReference type="SAM" id="Coils"/>
    </source>
</evidence>
<dbReference type="KEGG" id="aplc:110990170"/>
<feature type="coiled-coil region" evidence="1">
    <location>
        <begin position="4"/>
        <end position="38"/>
    </location>
</feature>